<feature type="compositionally biased region" description="Polar residues" evidence="1">
    <location>
        <begin position="1"/>
        <end position="19"/>
    </location>
</feature>
<reference evidence="2" key="1">
    <citation type="journal article" date="2018" name="Aquaculture">
        <title>Complete genome sequence of a white spot syndrome virus associated with a disease incursion in Australia.</title>
        <authorList>
            <person name="Oakey J."/>
            <person name="Smith C.S."/>
        </authorList>
    </citation>
    <scope>NUCLEOTIDE SEQUENCE [LARGE SCALE GENOMIC DNA]</scope>
    <source>
        <strain evidence="2">WSSV-AU</strain>
    </source>
</reference>
<protein>
    <submittedName>
        <fullName evidence="2">ORF1016</fullName>
    </submittedName>
</protein>
<evidence type="ECO:0000256" key="1">
    <source>
        <dbReference type="SAM" id="MobiDB-lite"/>
    </source>
</evidence>
<sequence length="100" mass="10737">MTLASEKSSGSINSASVRFSSGPEDRGESGMSSLNSGDASLLNVGPEVEEVDDDDNLLPFLSSVLFLFDDVYCIKMYTINTTKSKPIAMKASVVVSIFFQ</sequence>
<evidence type="ECO:0000313" key="2">
    <source>
        <dbReference type="EMBL" id="ATU83652.1"/>
    </source>
</evidence>
<organism evidence="2">
    <name type="scientific">White spot syndrome virus</name>
    <dbReference type="NCBI Taxonomy" id="342409"/>
    <lineage>
        <taxon>Viruses</taxon>
        <taxon>Viruses incertae sedis</taxon>
        <taxon>Naldaviricetes</taxon>
        <taxon>Nimaviridae</taxon>
        <taxon>Whispovirus</taxon>
    </lineage>
</organism>
<name>A0A2D3I5J7_9VIRU</name>
<accession>A0A2D3I5J7</accession>
<feature type="region of interest" description="Disordered" evidence="1">
    <location>
        <begin position="1"/>
        <end position="40"/>
    </location>
</feature>
<dbReference type="EMBL" id="MF768985">
    <property type="protein sequence ID" value="ATU83652.1"/>
    <property type="molecule type" value="Genomic_DNA"/>
</dbReference>
<dbReference type="Proteomes" id="UP000267516">
    <property type="component" value="Segment"/>
</dbReference>
<proteinExistence type="predicted"/>